<protein>
    <recommendedName>
        <fullName evidence="1">asparaginase</fullName>
        <ecNumber evidence="1">3.5.1.1</ecNumber>
    </recommendedName>
</protein>
<dbReference type="PRINTS" id="PR00139">
    <property type="entry name" value="ASNGLNASE"/>
</dbReference>
<evidence type="ECO:0000256" key="4">
    <source>
        <dbReference type="ARBA" id="ARBA00023043"/>
    </source>
</evidence>
<dbReference type="CDD" id="cd08963">
    <property type="entry name" value="L-asparaginase_I"/>
    <property type="match status" value="1"/>
</dbReference>
<evidence type="ECO:0000256" key="6">
    <source>
        <dbReference type="PROSITE-ProRule" id="PRU00023"/>
    </source>
</evidence>
<dbReference type="FunFam" id="3.40.50.40:FF:000001">
    <property type="entry name" value="L-asparaginase 1"/>
    <property type="match status" value="1"/>
</dbReference>
<organism evidence="11 12">
    <name type="scientific">Absidia repens</name>
    <dbReference type="NCBI Taxonomy" id="90262"/>
    <lineage>
        <taxon>Eukaryota</taxon>
        <taxon>Fungi</taxon>
        <taxon>Fungi incertae sedis</taxon>
        <taxon>Mucoromycota</taxon>
        <taxon>Mucoromycotina</taxon>
        <taxon>Mucoromycetes</taxon>
        <taxon>Mucorales</taxon>
        <taxon>Cunninghamellaceae</taxon>
        <taxon>Absidia</taxon>
    </lineage>
</organism>
<dbReference type="InterPro" id="IPR040919">
    <property type="entry name" value="Asparaginase_C"/>
</dbReference>
<dbReference type="InterPro" id="IPR041725">
    <property type="entry name" value="L-asparaginase_I"/>
</dbReference>
<dbReference type="Proteomes" id="UP000193560">
    <property type="component" value="Unassembled WGS sequence"/>
</dbReference>
<dbReference type="PIRSF" id="PIRSF500176">
    <property type="entry name" value="L_ASNase"/>
    <property type="match status" value="1"/>
</dbReference>
<comment type="caution">
    <text evidence="11">The sequence shown here is derived from an EMBL/GenBank/DDBJ whole genome shotgun (WGS) entry which is preliminary data.</text>
</comment>
<evidence type="ECO:0000313" key="11">
    <source>
        <dbReference type="EMBL" id="ORZ21234.1"/>
    </source>
</evidence>
<dbReference type="InterPro" id="IPR002110">
    <property type="entry name" value="Ankyrin_rpt"/>
</dbReference>
<sequence length="770" mass="84999">MLPQSPLYSPKVNHTHTEIDEDLIYDNAAVGHQLNADRHDMLAPDMSRVLIIYTGGTIGMKHTPEHGYIPFPNYLAKSLSKVQRFHDPRNPSGQSTMTRSSSTDSLDSLQSDRLRPDNSTTASPQQPSSPKLTPVFGQVTNTVRSITRERTTEPASATTTQEEKLVIQQLPSLITPISLYGKRIRYSILEYDPLLDSCNMTMEDWVRIAKDIEVNYAYFDAFIVLHGTDTMAYTASALSFMLEELGKTVIITGSQVPLTEVRNDAVENLLGALTIAGHFVIPEVSLYFGKKLYRGNRTSKISAVDFEAFDSPNIPSLVDVGIDIDVRWPLVLRPTEITKFSASTQLNPNVATLRLFPGINETTVRMMLAAPTQGVVLETYGAGNAPARPDLLEALKEASDRGVVIVNCTQCRKGLVTDVYATGKQLAKVGVVAGADMTPECALTKLSYLLGRIPGDPAKVRLLMTKNLRGELTVRNLQTKFSASTNRTHALVEIIMSWMAQGKWAAKQQHDNGDKNGGYGNGDAHYSEPPDLTLSNQDQQIAERSLGPVLLCSAAGTNDMEGLTLLYESMGDHLNMNCVDYDGRVPLHVACREGHIQIVEFLLKHGAAVHVRDRSGHTPLYEALVWKRSEVVRMLCRAGAHLAEIERDDFSQTWMKAVREGDVKLIKLALEAGWSVNWAEPIEQRRAVDIAVLEGKVSVLKVLLGQTDLDLTLPDRWGSTILVKLDCLKKQLASTSPPPPSAGIAFNGPRLGLTWDKVDEMERLIQNRLR</sequence>
<dbReference type="PANTHER" id="PTHR11707">
    <property type="entry name" value="L-ASPARAGINASE"/>
    <property type="match status" value="1"/>
</dbReference>
<evidence type="ECO:0000256" key="5">
    <source>
        <dbReference type="ARBA" id="ARBA00061199"/>
    </source>
</evidence>
<comment type="similarity">
    <text evidence="5">In the N-terminal section; belongs to the asparaginase 1 family.</text>
</comment>
<feature type="domain" description="L-asparaginase N-terminal" evidence="9">
    <location>
        <begin position="48"/>
        <end position="329"/>
    </location>
</feature>
<dbReference type="EMBL" id="MCGE01000005">
    <property type="protein sequence ID" value="ORZ21234.1"/>
    <property type="molecule type" value="Genomic_DNA"/>
</dbReference>
<feature type="region of interest" description="Disordered" evidence="8">
    <location>
        <begin position="506"/>
        <end position="534"/>
    </location>
</feature>
<feature type="repeat" description="ANK" evidence="6">
    <location>
        <begin position="615"/>
        <end position="647"/>
    </location>
</feature>
<dbReference type="EC" id="3.5.1.1" evidence="1"/>
<dbReference type="OrthoDB" id="542841at2759"/>
<name>A0A1X2IRW9_9FUNG</name>
<dbReference type="InterPro" id="IPR006033">
    <property type="entry name" value="AsnA_fam"/>
</dbReference>
<feature type="region of interest" description="Disordered" evidence="8">
    <location>
        <begin position="85"/>
        <end position="138"/>
    </location>
</feature>
<dbReference type="PROSITE" id="PS50088">
    <property type="entry name" value="ANK_REPEAT"/>
    <property type="match status" value="2"/>
</dbReference>
<dbReference type="NCBIfam" id="TIGR00519">
    <property type="entry name" value="asnASE_I"/>
    <property type="match status" value="1"/>
</dbReference>
<feature type="domain" description="Asparaginase/glutaminase C-terminal" evidence="10">
    <location>
        <begin position="349"/>
        <end position="464"/>
    </location>
</feature>
<dbReference type="SMART" id="SM00870">
    <property type="entry name" value="Asparaginase"/>
    <property type="match status" value="1"/>
</dbReference>
<dbReference type="FunFam" id="3.40.50.1170:FF:000003">
    <property type="entry name" value="60 kDa lysophospholipase"/>
    <property type="match status" value="1"/>
</dbReference>
<feature type="compositionally biased region" description="Low complexity" evidence="8">
    <location>
        <begin position="95"/>
        <end position="109"/>
    </location>
</feature>
<dbReference type="InterPro" id="IPR036770">
    <property type="entry name" value="Ankyrin_rpt-contain_sf"/>
</dbReference>
<proteinExistence type="inferred from homology"/>
<evidence type="ECO:0000256" key="7">
    <source>
        <dbReference type="PROSITE-ProRule" id="PRU10100"/>
    </source>
</evidence>
<evidence type="ECO:0000256" key="3">
    <source>
        <dbReference type="ARBA" id="ARBA00022801"/>
    </source>
</evidence>
<dbReference type="InterPro" id="IPR036152">
    <property type="entry name" value="Asp/glu_Ase-like_sf"/>
</dbReference>
<dbReference type="PIRSF" id="PIRSF001220">
    <property type="entry name" value="L-ASNase_gatD"/>
    <property type="match status" value="1"/>
</dbReference>
<keyword evidence="4 6" id="KW-0040">ANK repeat</keyword>
<keyword evidence="12" id="KW-1185">Reference proteome</keyword>
<evidence type="ECO:0000259" key="10">
    <source>
        <dbReference type="Pfam" id="PF17763"/>
    </source>
</evidence>
<dbReference type="Pfam" id="PF17763">
    <property type="entry name" value="Asparaginase_C"/>
    <property type="match status" value="1"/>
</dbReference>
<dbReference type="InterPro" id="IPR006034">
    <property type="entry name" value="Asparaginase/glutaminase-like"/>
</dbReference>
<dbReference type="Pfam" id="PF12796">
    <property type="entry name" value="Ank_2"/>
    <property type="match status" value="1"/>
</dbReference>
<dbReference type="STRING" id="90262.A0A1X2IRW9"/>
<dbReference type="InterPro" id="IPR027473">
    <property type="entry name" value="L-asparaginase_C"/>
</dbReference>
<dbReference type="SMART" id="SM00248">
    <property type="entry name" value="ANK"/>
    <property type="match status" value="4"/>
</dbReference>
<dbReference type="AlphaFoldDB" id="A0A1X2IRW9"/>
<feature type="active site" evidence="7">
    <location>
        <position position="228"/>
    </location>
</feature>
<evidence type="ECO:0000256" key="2">
    <source>
        <dbReference type="ARBA" id="ARBA00022737"/>
    </source>
</evidence>
<dbReference type="InterPro" id="IPR027474">
    <property type="entry name" value="L-asparaginase_N"/>
</dbReference>
<accession>A0A1X2IRW9</accession>
<dbReference type="SUPFAM" id="SSF53774">
    <property type="entry name" value="Glutaminase/Asparaginase"/>
    <property type="match status" value="1"/>
</dbReference>
<dbReference type="GO" id="GO:0004067">
    <property type="term" value="F:asparaginase activity"/>
    <property type="evidence" value="ECO:0007669"/>
    <property type="project" value="UniProtKB-UniRule"/>
</dbReference>
<reference evidence="11 12" key="1">
    <citation type="submission" date="2016-07" db="EMBL/GenBank/DDBJ databases">
        <title>Pervasive Adenine N6-methylation of Active Genes in Fungi.</title>
        <authorList>
            <consortium name="DOE Joint Genome Institute"/>
            <person name="Mondo S.J."/>
            <person name="Dannebaum R.O."/>
            <person name="Kuo R.C."/>
            <person name="Labutti K."/>
            <person name="Haridas S."/>
            <person name="Kuo A."/>
            <person name="Salamov A."/>
            <person name="Ahrendt S.R."/>
            <person name="Lipzen A."/>
            <person name="Sullivan W."/>
            <person name="Andreopoulos W.B."/>
            <person name="Clum A."/>
            <person name="Lindquist E."/>
            <person name="Daum C."/>
            <person name="Ramamoorthy G.K."/>
            <person name="Gryganskyi A."/>
            <person name="Culley D."/>
            <person name="Magnuson J.K."/>
            <person name="James T.Y."/>
            <person name="O'Malley M.A."/>
            <person name="Stajich J.E."/>
            <person name="Spatafora J.W."/>
            <person name="Visel A."/>
            <person name="Grigoriev I.V."/>
        </authorList>
    </citation>
    <scope>NUCLEOTIDE SEQUENCE [LARGE SCALE GENOMIC DNA]</scope>
    <source>
        <strain evidence="11 12">NRRL 1336</strain>
    </source>
</reference>
<dbReference type="PANTHER" id="PTHR11707:SF28">
    <property type="entry name" value="60 KDA LYSOPHOSPHOLIPASE"/>
    <property type="match status" value="1"/>
</dbReference>
<dbReference type="Gene3D" id="3.40.50.1170">
    <property type="entry name" value="L-asparaginase, N-terminal domain"/>
    <property type="match status" value="1"/>
</dbReference>
<dbReference type="Gene3D" id="3.40.50.40">
    <property type="match status" value="1"/>
</dbReference>
<dbReference type="GO" id="GO:0009066">
    <property type="term" value="P:aspartate family amino acid metabolic process"/>
    <property type="evidence" value="ECO:0007669"/>
    <property type="project" value="UniProtKB-ARBA"/>
</dbReference>
<dbReference type="InterPro" id="IPR027475">
    <property type="entry name" value="Asparaginase/glutaminase_AS2"/>
</dbReference>
<dbReference type="PROSITE" id="PS50297">
    <property type="entry name" value="ANK_REP_REGION"/>
    <property type="match status" value="1"/>
</dbReference>
<dbReference type="PROSITE" id="PS51732">
    <property type="entry name" value="ASN_GLN_ASE_3"/>
    <property type="match status" value="1"/>
</dbReference>
<dbReference type="Gene3D" id="1.25.40.20">
    <property type="entry name" value="Ankyrin repeat-containing domain"/>
    <property type="match status" value="2"/>
</dbReference>
<keyword evidence="3" id="KW-0378">Hydrolase</keyword>
<dbReference type="InterPro" id="IPR037152">
    <property type="entry name" value="L-asparaginase_N_sf"/>
</dbReference>
<evidence type="ECO:0000259" key="9">
    <source>
        <dbReference type="Pfam" id="PF00710"/>
    </source>
</evidence>
<dbReference type="Pfam" id="PF00710">
    <property type="entry name" value="Asparaginase"/>
    <property type="match status" value="1"/>
</dbReference>
<feature type="repeat" description="ANK" evidence="6">
    <location>
        <begin position="582"/>
        <end position="614"/>
    </location>
</feature>
<evidence type="ECO:0000313" key="12">
    <source>
        <dbReference type="Proteomes" id="UP000193560"/>
    </source>
</evidence>
<dbReference type="SUPFAM" id="SSF48403">
    <property type="entry name" value="Ankyrin repeat"/>
    <property type="match status" value="1"/>
</dbReference>
<gene>
    <name evidence="11" type="ORF">BCR42DRAFT_368988</name>
</gene>
<dbReference type="PROSITE" id="PS00917">
    <property type="entry name" value="ASN_GLN_ASE_2"/>
    <property type="match status" value="1"/>
</dbReference>
<keyword evidence="2" id="KW-0677">Repeat</keyword>
<evidence type="ECO:0000256" key="8">
    <source>
        <dbReference type="SAM" id="MobiDB-lite"/>
    </source>
</evidence>
<evidence type="ECO:0000256" key="1">
    <source>
        <dbReference type="ARBA" id="ARBA00012920"/>
    </source>
</evidence>
<dbReference type="SFLD" id="SFLDS00057">
    <property type="entry name" value="Glutaminase/Asparaginase"/>
    <property type="match status" value="1"/>
</dbReference>